<evidence type="ECO:0000313" key="7">
    <source>
        <dbReference type="EMBL" id="TCL08941.1"/>
    </source>
</evidence>
<name>A0A4R1NMH8_9RHOB</name>
<keyword evidence="4 6" id="KW-1133">Transmembrane helix</keyword>
<comment type="similarity">
    <text evidence="2 6">Belongs to the SURF1 family.</text>
</comment>
<keyword evidence="3 6" id="KW-0812">Transmembrane</keyword>
<evidence type="ECO:0000256" key="1">
    <source>
        <dbReference type="ARBA" id="ARBA00004370"/>
    </source>
</evidence>
<evidence type="ECO:0000313" key="8">
    <source>
        <dbReference type="Proteomes" id="UP000295673"/>
    </source>
</evidence>
<evidence type="ECO:0000256" key="2">
    <source>
        <dbReference type="ARBA" id="ARBA00007165"/>
    </source>
</evidence>
<keyword evidence="5 6" id="KW-0472">Membrane</keyword>
<feature type="transmembrane region" description="Helical" evidence="6">
    <location>
        <begin position="12"/>
        <end position="34"/>
    </location>
</feature>
<dbReference type="Pfam" id="PF02104">
    <property type="entry name" value="SURF1"/>
    <property type="match status" value="1"/>
</dbReference>
<feature type="transmembrane region" description="Helical" evidence="6">
    <location>
        <begin position="205"/>
        <end position="226"/>
    </location>
</feature>
<dbReference type="PANTHER" id="PTHR23427:SF2">
    <property type="entry name" value="SURFEIT LOCUS PROTEIN 1"/>
    <property type="match status" value="1"/>
</dbReference>
<evidence type="ECO:0000256" key="6">
    <source>
        <dbReference type="RuleBase" id="RU363076"/>
    </source>
</evidence>
<dbReference type="InterPro" id="IPR002994">
    <property type="entry name" value="Surf1/Shy1"/>
</dbReference>
<protein>
    <recommendedName>
        <fullName evidence="6">SURF1-like protein</fullName>
    </recommendedName>
</protein>
<proteinExistence type="inferred from homology"/>
<dbReference type="AlphaFoldDB" id="A0A4R1NMH8"/>
<reference evidence="7 8" key="1">
    <citation type="submission" date="2019-03" db="EMBL/GenBank/DDBJ databases">
        <title>Genomic Encyclopedia of Archaeal and Bacterial Type Strains, Phase II (KMG-II): from individual species to whole genera.</title>
        <authorList>
            <person name="Goeker M."/>
        </authorList>
    </citation>
    <scope>NUCLEOTIDE SEQUENCE [LARGE SCALE GENOMIC DNA]</scope>
    <source>
        <strain evidence="7 8">DSM 26433</strain>
    </source>
</reference>
<dbReference type="PANTHER" id="PTHR23427">
    <property type="entry name" value="SURFEIT LOCUS PROTEIN"/>
    <property type="match status" value="1"/>
</dbReference>
<sequence length="235" mass="26092">MPRFFYQGTTSLRLILPLFFGILGTVVLVSLGNWQVQRLAWKEEVLADINERIVAEPVALPAAPDEDSDRYLPVTVSGAFTGEELHFLASTKQAGAVYRVVARFETDAGRAVMVDRGWVKTEDKNVNRGAAEAIIVGNLHWPDERDNFTPDNDVDGNIWFARDIGQMAEALMTEPVLVVAREVSENSAGVTPLPVDTAGIPNDHLGYAVTWYGLAIVWVAMTLYYLRRTRKTKKA</sequence>
<comment type="caution">
    <text evidence="7">The sequence shown here is derived from an EMBL/GenBank/DDBJ whole genome shotgun (WGS) entry which is preliminary data.</text>
</comment>
<dbReference type="CDD" id="cd06662">
    <property type="entry name" value="SURF1"/>
    <property type="match status" value="1"/>
</dbReference>
<dbReference type="InterPro" id="IPR045214">
    <property type="entry name" value="Surf1/Surf4"/>
</dbReference>
<dbReference type="Proteomes" id="UP000295673">
    <property type="component" value="Unassembled WGS sequence"/>
</dbReference>
<comment type="subcellular location">
    <subcellularLocation>
        <location evidence="6">Cell membrane</location>
        <topology evidence="6">Multi-pass membrane protein</topology>
    </subcellularLocation>
    <subcellularLocation>
        <location evidence="1">Membrane</location>
    </subcellularLocation>
</comment>
<keyword evidence="6" id="KW-1003">Cell membrane</keyword>
<evidence type="ECO:0000256" key="4">
    <source>
        <dbReference type="ARBA" id="ARBA00022989"/>
    </source>
</evidence>
<dbReference type="PROSITE" id="PS50895">
    <property type="entry name" value="SURF1"/>
    <property type="match status" value="1"/>
</dbReference>
<evidence type="ECO:0000256" key="5">
    <source>
        <dbReference type="ARBA" id="ARBA00023136"/>
    </source>
</evidence>
<dbReference type="GO" id="GO:0005886">
    <property type="term" value="C:plasma membrane"/>
    <property type="evidence" value="ECO:0007669"/>
    <property type="project" value="UniProtKB-SubCell"/>
</dbReference>
<evidence type="ECO:0000256" key="3">
    <source>
        <dbReference type="ARBA" id="ARBA00022692"/>
    </source>
</evidence>
<gene>
    <name evidence="7" type="ORF">BXY66_0982</name>
</gene>
<dbReference type="EMBL" id="SMGR01000001">
    <property type="protein sequence ID" value="TCL08941.1"/>
    <property type="molecule type" value="Genomic_DNA"/>
</dbReference>
<organism evidence="7 8">
    <name type="scientific">Shimia isoporae</name>
    <dbReference type="NCBI Taxonomy" id="647720"/>
    <lineage>
        <taxon>Bacteria</taxon>
        <taxon>Pseudomonadati</taxon>
        <taxon>Pseudomonadota</taxon>
        <taxon>Alphaproteobacteria</taxon>
        <taxon>Rhodobacterales</taxon>
        <taxon>Roseobacteraceae</taxon>
    </lineage>
</organism>
<accession>A0A4R1NMH8</accession>
<keyword evidence="8" id="KW-1185">Reference proteome</keyword>